<dbReference type="Proteomes" id="UP000195106">
    <property type="component" value="Unassembled WGS sequence"/>
</dbReference>
<evidence type="ECO:0000313" key="9">
    <source>
        <dbReference type="Proteomes" id="UP000195106"/>
    </source>
</evidence>
<dbReference type="PANTHER" id="PTHR30349:SF64">
    <property type="entry name" value="PROPHAGE INTEGRASE INTD-RELATED"/>
    <property type="match status" value="1"/>
</dbReference>
<evidence type="ECO:0000313" key="8">
    <source>
        <dbReference type="EMBL" id="OUE08975.1"/>
    </source>
</evidence>
<dbReference type="InterPro" id="IPR011010">
    <property type="entry name" value="DNA_brk_join_enz"/>
</dbReference>
<keyword evidence="4" id="KW-0233">DNA recombination</keyword>
<evidence type="ECO:0000256" key="2">
    <source>
        <dbReference type="ARBA" id="ARBA00022908"/>
    </source>
</evidence>
<dbReference type="AlphaFoldDB" id="A0A251XU09"/>
<evidence type="ECO:0000256" key="1">
    <source>
        <dbReference type="ARBA" id="ARBA00008857"/>
    </source>
</evidence>
<keyword evidence="2" id="KW-0229">DNA integration</keyword>
<feature type="domain" description="Core-binding (CB)" evidence="7">
    <location>
        <begin position="1"/>
        <end position="74"/>
    </location>
</feature>
<gene>
    <name evidence="8" type="primary">xerD_1</name>
    <name evidence="8" type="ORF">CMsap09_08525</name>
</gene>
<reference evidence="8 9" key="1">
    <citation type="submission" date="2016-08" db="EMBL/GenBank/DDBJ databases">
        <title>Genome sequence of Clavibacter michiganensis spp. strain CASJ009.</title>
        <authorList>
            <person name="Thapa S.P."/>
            <person name="Coaker G."/>
        </authorList>
    </citation>
    <scope>NUCLEOTIDE SEQUENCE [LARGE SCALE GENOMIC DNA]</scope>
    <source>
        <strain evidence="8">CASJ009</strain>
    </source>
</reference>
<proteinExistence type="inferred from homology"/>
<name>A0A251XU09_9MICO</name>
<dbReference type="Pfam" id="PF00589">
    <property type="entry name" value="Phage_integrase"/>
    <property type="match status" value="1"/>
</dbReference>
<dbReference type="InterPro" id="IPR010998">
    <property type="entry name" value="Integrase_recombinase_N"/>
</dbReference>
<accession>A0A251XU09</accession>
<dbReference type="InterPro" id="IPR050090">
    <property type="entry name" value="Tyrosine_recombinase_XerCD"/>
</dbReference>
<dbReference type="Pfam" id="PF02899">
    <property type="entry name" value="Phage_int_SAM_1"/>
    <property type="match status" value="1"/>
</dbReference>
<dbReference type="PROSITE" id="PS51900">
    <property type="entry name" value="CB"/>
    <property type="match status" value="1"/>
</dbReference>
<dbReference type="Gene3D" id="1.10.150.130">
    <property type="match status" value="1"/>
</dbReference>
<dbReference type="SUPFAM" id="SSF56349">
    <property type="entry name" value="DNA breaking-rejoining enzymes"/>
    <property type="match status" value="1"/>
</dbReference>
<evidence type="ECO:0000256" key="4">
    <source>
        <dbReference type="ARBA" id="ARBA00023172"/>
    </source>
</evidence>
<sequence length="276" mass="30792">MHDYTQHLLAAGLSQGTVKLYLSRLRMFQRWHPDLLQVTTGDLEAFLAARRSTLAAETRKTYRSAFRSYYRWAFAMGLVDTDPAYGLRAVPVPAKVPRIAPDDAVQMACIRAPLEHQAMILLGRLACLRLAEITSLHTKHREGDLLRVTGKGEKQRMVPINEQLMVVLLKLEREQGPGFYFPGRTTGHLHNATVATKIRQWTGYNPHSLRHAGATAAYEASRDLRAVQMLLGHSSLATTQRYLHVGMDAVSMAAAGTMLGRPVARPVFPAWNRKAA</sequence>
<dbReference type="PROSITE" id="PS51898">
    <property type="entry name" value="TYR_RECOMBINASE"/>
    <property type="match status" value="1"/>
</dbReference>
<dbReference type="InterPro" id="IPR002104">
    <property type="entry name" value="Integrase_catalytic"/>
</dbReference>
<evidence type="ECO:0000259" key="6">
    <source>
        <dbReference type="PROSITE" id="PS51898"/>
    </source>
</evidence>
<evidence type="ECO:0000259" key="7">
    <source>
        <dbReference type="PROSITE" id="PS51900"/>
    </source>
</evidence>
<comment type="similarity">
    <text evidence="1">Belongs to the 'phage' integrase family.</text>
</comment>
<protein>
    <submittedName>
        <fullName evidence="8">Tyrosine recombinase XerD</fullName>
    </submittedName>
</protein>
<dbReference type="GO" id="GO:0015074">
    <property type="term" value="P:DNA integration"/>
    <property type="evidence" value="ECO:0007669"/>
    <property type="project" value="UniProtKB-KW"/>
</dbReference>
<dbReference type="PANTHER" id="PTHR30349">
    <property type="entry name" value="PHAGE INTEGRASE-RELATED"/>
    <property type="match status" value="1"/>
</dbReference>
<dbReference type="InterPro" id="IPR044068">
    <property type="entry name" value="CB"/>
</dbReference>
<evidence type="ECO:0000256" key="3">
    <source>
        <dbReference type="ARBA" id="ARBA00023125"/>
    </source>
</evidence>
<dbReference type="InterPro" id="IPR004107">
    <property type="entry name" value="Integrase_SAM-like_N"/>
</dbReference>
<dbReference type="Gene3D" id="1.10.443.10">
    <property type="entry name" value="Intergrase catalytic core"/>
    <property type="match status" value="1"/>
</dbReference>
<comment type="caution">
    <text evidence="8">The sequence shown here is derived from an EMBL/GenBank/DDBJ whole genome shotgun (WGS) entry which is preliminary data.</text>
</comment>
<dbReference type="GO" id="GO:0006310">
    <property type="term" value="P:DNA recombination"/>
    <property type="evidence" value="ECO:0007669"/>
    <property type="project" value="UniProtKB-KW"/>
</dbReference>
<organism evidence="8 9">
    <name type="scientific">Clavibacter michiganensis</name>
    <dbReference type="NCBI Taxonomy" id="28447"/>
    <lineage>
        <taxon>Bacteria</taxon>
        <taxon>Bacillati</taxon>
        <taxon>Actinomycetota</taxon>
        <taxon>Actinomycetes</taxon>
        <taxon>Micrococcales</taxon>
        <taxon>Microbacteriaceae</taxon>
        <taxon>Clavibacter</taxon>
    </lineage>
</organism>
<evidence type="ECO:0000256" key="5">
    <source>
        <dbReference type="PROSITE-ProRule" id="PRU01248"/>
    </source>
</evidence>
<dbReference type="GO" id="GO:0003677">
    <property type="term" value="F:DNA binding"/>
    <property type="evidence" value="ECO:0007669"/>
    <property type="project" value="UniProtKB-UniRule"/>
</dbReference>
<keyword evidence="3 5" id="KW-0238">DNA-binding</keyword>
<dbReference type="InterPro" id="IPR013762">
    <property type="entry name" value="Integrase-like_cat_sf"/>
</dbReference>
<feature type="domain" description="Tyr recombinase" evidence="6">
    <location>
        <begin position="94"/>
        <end position="257"/>
    </location>
</feature>
<dbReference type="EMBL" id="MDHJ01000001">
    <property type="protein sequence ID" value="OUE08975.1"/>
    <property type="molecule type" value="Genomic_DNA"/>
</dbReference>